<protein>
    <submittedName>
        <fullName evidence="8">Putative formate transporter</fullName>
    </submittedName>
</protein>
<gene>
    <name evidence="8" type="ORF">BWQ96_06226</name>
</gene>
<dbReference type="PANTHER" id="PTHR30520:SF6">
    <property type="entry name" value="FORMATE_NITRATE FAMILY TRANSPORTER (EUROFUNG)"/>
    <property type="match status" value="1"/>
</dbReference>
<dbReference type="Gene3D" id="1.20.1080.10">
    <property type="entry name" value="Glycerol uptake facilitator protein"/>
    <property type="match status" value="1"/>
</dbReference>
<dbReference type="AlphaFoldDB" id="A0A2V3IPK9"/>
<feature type="transmembrane region" description="Helical" evidence="7">
    <location>
        <begin position="133"/>
        <end position="152"/>
    </location>
</feature>
<dbReference type="STRING" id="448386.A0A2V3IPK9"/>
<dbReference type="GO" id="GO:0005886">
    <property type="term" value="C:plasma membrane"/>
    <property type="evidence" value="ECO:0007669"/>
    <property type="project" value="TreeGrafter"/>
</dbReference>
<evidence type="ECO:0000256" key="2">
    <source>
        <dbReference type="ARBA" id="ARBA00022448"/>
    </source>
</evidence>
<evidence type="ECO:0000256" key="3">
    <source>
        <dbReference type="ARBA" id="ARBA00022692"/>
    </source>
</evidence>
<reference evidence="8 9" key="1">
    <citation type="journal article" date="2018" name="Mol. Biol. Evol.">
        <title>Analysis of the draft genome of the red seaweed Gracilariopsis chorda provides insights into genome size evolution in Rhodophyta.</title>
        <authorList>
            <person name="Lee J."/>
            <person name="Yang E.C."/>
            <person name="Graf L."/>
            <person name="Yang J.H."/>
            <person name="Qiu H."/>
            <person name="Zel Zion U."/>
            <person name="Chan C.X."/>
            <person name="Stephens T.G."/>
            <person name="Weber A.P.M."/>
            <person name="Boo G.H."/>
            <person name="Boo S.M."/>
            <person name="Kim K.M."/>
            <person name="Shin Y."/>
            <person name="Jung M."/>
            <person name="Lee S.J."/>
            <person name="Yim H.S."/>
            <person name="Lee J.H."/>
            <person name="Bhattacharya D."/>
            <person name="Yoon H.S."/>
        </authorList>
    </citation>
    <scope>NUCLEOTIDE SEQUENCE [LARGE SCALE GENOMIC DNA]</scope>
    <source>
        <strain evidence="8 9">SKKU-2015</strain>
        <tissue evidence="8">Whole body</tissue>
    </source>
</reference>
<comment type="subcellular location">
    <subcellularLocation>
        <location evidence="1">Membrane</location>
        <topology evidence="1">Multi-pass membrane protein</topology>
    </subcellularLocation>
</comment>
<dbReference type="Pfam" id="PF01226">
    <property type="entry name" value="Form_Nir_trans"/>
    <property type="match status" value="1"/>
</dbReference>
<evidence type="ECO:0000313" key="8">
    <source>
        <dbReference type="EMBL" id="PXF43993.1"/>
    </source>
</evidence>
<feature type="transmembrane region" description="Helical" evidence="7">
    <location>
        <begin position="300"/>
        <end position="322"/>
    </location>
</feature>
<evidence type="ECO:0000256" key="5">
    <source>
        <dbReference type="ARBA" id="ARBA00023136"/>
    </source>
</evidence>
<keyword evidence="9" id="KW-1185">Reference proteome</keyword>
<feature type="transmembrane region" description="Helical" evidence="7">
    <location>
        <begin position="227"/>
        <end position="244"/>
    </location>
</feature>
<feature type="transmembrane region" description="Helical" evidence="7">
    <location>
        <begin position="256"/>
        <end position="279"/>
    </location>
</feature>
<dbReference type="InterPro" id="IPR000292">
    <property type="entry name" value="For/NO2_transpt"/>
</dbReference>
<dbReference type="FunFam" id="1.20.1080.10:FF:000011">
    <property type="entry name" value="Formate family transporter"/>
    <property type="match status" value="1"/>
</dbReference>
<dbReference type="GO" id="GO:0015499">
    <property type="term" value="F:formate transmembrane transporter activity"/>
    <property type="evidence" value="ECO:0007669"/>
    <property type="project" value="TreeGrafter"/>
</dbReference>
<evidence type="ECO:0000256" key="4">
    <source>
        <dbReference type="ARBA" id="ARBA00022989"/>
    </source>
</evidence>
<dbReference type="EMBL" id="NBIV01000104">
    <property type="protein sequence ID" value="PXF43993.1"/>
    <property type="molecule type" value="Genomic_DNA"/>
</dbReference>
<evidence type="ECO:0000256" key="6">
    <source>
        <dbReference type="ARBA" id="ARBA00049660"/>
    </source>
</evidence>
<proteinExistence type="inferred from homology"/>
<dbReference type="Proteomes" id="UP000247409">
    <property type="component" value="Unassembled WGS sequence"/>
</dbReference>
<feature type="transmembrane region" description="Helical" evidence="7">
    <location>
        <begin position="95"/>
        <end position="121"/>
    </location>
</feature>
<dbReference type="InterPro" id="IPR024002">
    <property type="entry name" value="For/NO2_transpt_CS"/>
</dbReference>
<comment type="similarity">
    <text evidence="6">Belongs to the FNT transporter (TC 1.A.16) family.</text>
</comment>
<dbReference type="PROSITE" id="PS01006">
    <property type="entry name" value="FORMATE_NITRITE_TP_2"/>
    <property type="match status" value="1"/>
</dbReference>
<feature type="transmembrane region" description="Helical" evidence="7">
    <location>
        <begin position="193"/>
        <end position="215"/>
    </location>
</feature>
<evidence type="ECO:0000256" key="1">
    <source>
        <dbReference type="ARBA" id="ARBA00004141"/>
    </source>
</evidence>
<accession>A0A2V3IPK9</accession>
<sequence>MYAFVGPLAVSIGVPHRTTGKTRTTSRTFITAIAGYRHNSFVQGYSLQPRSSKKTCSTIAAKPVRMSALQKSPPQTFEAAVTLGSSKADLPSWKVLLLGILAGAYIALGALLALCVGGAVPAIKASNPGLQKLLFGALGLPGGLLLVCVTGGELFTGNTALLTCAFTQGRAKAGGVLRNWVWSYIGNVLGSALVTWLAVASGCVGGAGGAVAAAVASAKVGMPFIKAFLRGIVCNWLVCLAVYTQNGASDLMGKFVAIWLPICAFVAMGFEHCVANMFLIPFGMAMGADVTMKQYLMANLLPVTLGNIVAGVFLVGLAYSLAFGKKAAA</sequence>
<evidence type="ECO:0000256" key="7">
    <source>
        <dbReference type="SAM" id="Phobius"/>
    </source>
</evidence>
<keyword evidence="5 7" id="KW-0472">Membrane</keyword>
<comment type="caution">
    <text evidence="8">The sequence shown here is derived from an EMBL/GenBank/DDBJ whole genome shotgun (WGS) entry which is preliminary data.</text>
</comment>
<dbReference type="OrthoDB" id="4829at2759"/>
<keyword evidence="3 7" id="KW-0812">Transmembrane</keyword>
<dbReference type="PANTHER" id="PTHR30520">
    <property type="entry name" value="FORMATE TRANSPORTER-RELATED"/>
    <property type="match status" value="1"/>
</dbReference>
<organism evidence="8 9">
    <name type="scientific">Gracilariopsis chorda</name>
    <dbReference type="NCBI Taxonomy" id="448386"/>
    <lineage>
        <taxon>Eukaryota</taxon>
        <taxon>Rhodophyta</taxon>
        <taxon>Florideophyceae</taxon>
        <taxon>Rhodymeniophycidae</taxon>
        <taxon>Gracilariales</taxon>
        <taxon>Gracilariaceae</taxon>
        <taxon>Gracilariopsis</taxon>
    </lineage>
</organism>
<keyword evidence="4 7" id="KW-1133">Transmembrane helix</keyword>
<evidence type="ECO:0000313" key="9">
    <source>
        <dbReference type="Proteomes" id="UP000247409"/>
    </source>
</evidence>
<keyword evidence="2" id="KW-0813">Transport</keyword>
<dbReference type="InterPro" id="IPR023271">
    <property type="entry name" value="Aquaporin-like"/>
</dbReference>
<name>A0A2V3IPK9_9FLOR</name>